<protein>
    <recommendedName>
        <fullName evidence="4">Secreted protein</fullName>
    </recommendedName>
</protein>
<keyword evidence="3" id="KW-1185">Reference proteome</keyword>
<feature type="chain" id="PRO_5046945286" description="Secreted protein" evidence="1">
    <location>
        <begin position="22"/>
        <end position="99"/>
    </location>
</feature>
<comment type="caution">
    <text evidence="2">The sequence shown here is derived from an EMBL/GenBank/DDBJ whole genome shotgun (WGS) entry which is preliminary data.</text>
</comment>
<feature type="signal peptide" evidence="1">
    <location>
        <begin position="1"/>
        <end position="21"/>
    </location>
</feature>
<dbReference type="EMBL" id="JAHUTI010016678">
    <property type="protein sequence ID" value="MED6237558.1"/>
    <property type="molecule type" value="Genomic_DNA"/>
</dbReference>
<proteinExistence type="predicted"/>
<dbReference type="Proteomes" id="UP001345963">
    <property type="component" value="Unassembled WGS sequence"/>
</dbReference>
<keyword evidence="1" id="KW-0732">Signal</keyword>
<reference evidence="2 3" key="1">
    <citation type="submission" date="2021-07" db="EMBL/GenBank/DDBJ databases">
        <authorList>
            <person name="Palmer J.M."/>
        </authorList>
    </citation>
    <scope>NUCLEOTIDE SEQUENCE [LARGE SCALE GENOMIC DNA]</scope>
    <source>
        <strain evidence="2 3">AT_MEX2019</strain>
        <tissue evidence="2">Muscle</tissue>
    </source>
</reference>
<evidence type="ECO:0000313" key="3">
    <source>
        <dbReference type="Proteomes" id="UP001345963"/>
    </source>
</evidence>
<accession>A0ABU7AHQ8</accession>
<sequence>MFHALCQVGVIFMLALQDVRLRSLLFKFYSLHCAGASCLSSNPLSWDGECFCPTAHSPPHVWFQGEFRQSMMARALFPVPDGNQSIISSVFFRHGANQI</sequence>
<organism evidence="2 3">
    <name type="scientific">Ataeniobius toweri</name>
    <dbReference type="NCBI Taxonomy" id="208326"/>
    <lineage>
        <taxon>Eukaryota</taxon>
        <taxon>Metazoa</taxon>
        <taxon>Chordata</taxon>
        <taxon>Craniata</taxon>
        <taxon>Vertebrata</taxon>
        <taxon>Euteleostomi</taxon>
        <taxon>Actinopterygii</taxon>
        <taxon>Neopterygii</taxon>
        <taxon>Teleostei</taxon>
        <taxon>Neoteleostei</taxon>
        <taxon>Acanthomorphata</taxon>
        <taxon>Ovalentaria</taxon>
        <taxon>Atherinomorphae</taxon>
        <taxon>Cyprinodontiformes</taxon>
        <taxon>Goodeidae</taxon>
        <taxon>Ataeniobius</taxon>
    </lineage>
</organism>
<gene>
    <name evidence="2" type="ORF">ATANTOWER_027777</name>
</gene>
<evidence type="ECO:0008006" key="4">
    <source>
        <dbReference type="Google" id="ProtNLM"/>
    </source>
</evidence>
<name>A0ABU7AHQ8_9TELE</name>
<evidence type="ECO:0000256" key="1">
    <source>
        <dbReference type="SAM" id="SignalP"/>
    </source>
</evidence>
<evidence type="ECO:0000313" key="2">
    <source>
        <dbReference type="EMBL" id="MED6237558.1"/>
    </source>
</evidence>